<evidence type="ECO:0000256" key="1">
    <source>
        <dbReference type="ARBA" id="ARBA00022514"/>
    </source>
</evidence>
<feature type="domain" description="Chemokine interleukin-8-like" evidence="3">
    <location>
        <begin position="29"/>
        <end position="87"/>
    </location>
</feature>
<dbReference type="Pfam" id="PF00048">
    <property type="entry name" value="IL8"/>
    <property type="match status" value="1"/>
</dbReference>
<evidence type="ECO:0000256" key="2">
    <source>
        <dbReference type="SAM" id="SignalP"/>
    </source>
</evidence>
<keyword evidence="5" id="KW-1185">Reference proteome</keyword>
<evidence type="ECO:0000313" key="4">
    <source>
        <dbReference type="EMBL" id="CAJ0957848.1"/>
    </source>
</evidence>
<dbReference type="InterPro" id="IPR036048">
    <property type="entry name" value="Interleukin_8-like_sf"/>
</dbReference>
<evidence type="ECO:0000313" key="5">
    <source>
        <dbReference type="Proteomes" id="UP001176940"/>
    </source>
</evidence>
<feature type="signal peptide" evidence="2">
    <location>
        <begin position="1"/>
        <end position="21"/>
    </location>
</feature>
<keyword evidence="1" id="KW-0202">Cytokine</keyword>
<organism evidence="4 5">
    <name type="scientific">Ranitomeya imitator</name>
    <name type="common">mimic poison frog</name>
    <dbReference type="NCBI Taxonomy" id="111125"/>
    <lineage>
        <taxon>Eukaryota</taxon>
        <taxon>Metazoa</taxon>
        <taxon>Chordata</taxon>
        <taxon>Craniata</taxon>
        <taxon>Vertebrata</taxon>
        <taxon>Euteleostomi</taxon>
        <taxon>Amphibia</taxon>
        <taxon>Batrachia</taxon>
        <taxon>Anura</taxon>
        <taxon>Neobatrachia</taxon>
        <taxon>Hyloidea</taxon>
        <taxon>Dendrobatidae</taxon>
        <taxon>Dendrobatinae</taxon>
        <taxon>Ranitomeya</taxon>
    </lineage>
</organism>
<protein>
    <recommendedName>
        <fullName evidence="3">Chemokine interleukin-8-like domain-containing protein</fullName>
    </recommendedName>
</protein>
<dbReference type="EMBL" id="CAUEEQ010044180">
    <property type="protein sequence ID" value="CAJ0957848.1"/>
    <property type="molecule type" value="Genomic_DNA"/>
</dbReference>
<dbReference type="PROSITE" id="PS51257">
    <property type="entry name" value="PROKAR_LIPOPROTEIN"/>
    <property type="match status" value="1"/>
</dbReference>
<name>A0ABN9M696_9NEOB</name>
<accession>A0ABN9M696</accession>
<gene>
    <name evidence="4" type="ORF">RIMI_LOCUS16067364</name>
</gene>
<proteinExistence type="predicted"/>
<reference evidence="4" key="1">
    <citation type="submission" date="2023-07" db="EMBL/GenBank/DDBJ databases">
        <authorList>
            <person name="Stuckert A."/>
        </authorList>
    </citation>
    <scope>NUCLEOTIDE SEQUENCE</scope>
</reference>
<comment type="caution">
    <text evidence="4">The sequence shown here is derived from an EMBL/GenBank/DDBJ whole genome shotgun (WGS) entry which is preliminary data.</text>
</comment>
<evidence type="ECO:0000259" key="3">
    <source>
        <dbReference type="Pfam" id="PF00048"/>
    </source>
</evidence>
<dbReference type="SUPFAM" id="SSF54117">
    <property type="entry name" value="Interleukin 8-like chemokines"/>
    <property type="match status" value="1"/>
</dbReference>
<dbReference type="InterPro" id="IPR001811">
    <property type="entry name" value="Chemokine_IL8-like_dom"/>
</dbReference>
<keyword evidence="2" id="KW-0732">Signal</keyword>
<dbReference type="Proteomes" id="UP001176940">
    <property type="component" value="Unassembled WGS sequence"/>
</dbReference>
<feature type="chain" id="PRO_5045590609" description="Chemokine interleukin-8-like domain-containing protein" evidence="2">
    <location>
        <begin position="22"/>
        <end position="93"/>
    </location>
</feature>
<sequence>MASRVLVLLLLLLVYIAVTQQGLPPSSASCCTQLAKRIPKNMLQKVTKVQFQKKDGICSLKAIVLLVENQLKCMDPTNRVLQQWVRRHRPRLQ</sequence>
<dbReference type="Gene3D" id="2.40.50.40">
    <property type="match status" value="1"/>
</dbReference>